<reference evidence="1 2" key="1">
    <citation type="journal article" date="2022" name="Hortic Res">
        <title>A haplotype resolved chromosomal level avocado genome allows analysis of novel avocado genes.</title>
        <authorList>
            <person name="Nath O."/>
            <person name="Fletcher S.J."/>
            <person name="Hayward A."/>
            <person name="Shaw L.M."/>
            <person name="Masouleh A.K."/>
            <person name="Furtado A."/>
            <person name="Henry R.J."/>
            <person name="Mitter N."/>
        </authorList>
    </citation>
    <scope>NUCLEOTIDE SEQUENCE [LARGE SCALE GENOMIC DNA]</scope>
    <source>
        <strain evidence="2">cv. Hass</strain>
    </source>
</reference>
<proteinExistence type="predicted"/>
<dbReference type="Proteomes" id="UP001234297">
    <property type="component" value="Chromosome 2"/>
</dbReference>
<organism evidence="1 2">
    <name type="scientific">Persea americana</name>
    <name type="common">Avocado</name>
    <dbReference type="NCBI Taxonomy" id="3435"/>
    <lineage>
        <taxon>Eukaryota</taxon>
        <taxon>Viridiplantae</taxon>
        <taxon>Streptophyta</taxon>
        <taxon>Embryophyta</taxon>
        <taxon>Tracheophyta</taxon>
        <taxon>Spermatophyta</taxon>
        <taxon>Magnoliopsida</taxon>
        <taxon>Magnoliidae</taxon>
        <taxon>Laurales</taxon>
        <taxon>Lauraceae</taxon>
        <taxon>Persea</taxon>
    </lineage>
</organism>
<accession>A0ACC2MI21</accession>
<dbReference type="EMBL" id="CM056810">
    <property type="protein sequence ID" value="KAJ8644792.1"/>
    <property type="molecule type" value="Genomic_DNA"/>
</dbReference>
<comment type="caution">
    <text evidence="1">The sequence shown here is derived from an EMBL/GenBank/DDBJ whole genome shotgun (WGS) entry which is preliminary data.</text>
</comment>
<name>A0ACC2MI21_PERAE</name>
<protein>
    <submittedName>
        <fullName evidence="1">Uncharacterized protein</fullName>
    </submittedName>
</protein>
<evidence type="ECO:0000313" key="1">
    <source>
        <dbReference type="EMBL" id="KAJ8644792.1"/>
    </source>
</evidence>
<evidence type="ECO:0000313" key="2">
    <source>
        <dbReference type="Proteomes" id="UP001234297"/>
    </source>
</evidence>
<sequence>MGGPPEKLDDDIGKEKPATAATTMAEIDQTQSLVDDGRRLRRRLWRSLVFFLDHGGKWAAMWMVVMGDEGGQSGFSSFEIF</sequence>
<keyword evidence="2" id="KW-1185">Reference proteome</keyword>
<gene>
    <name evidence="1" type="ORF">MRB53_006540</name>
</gene>